<protein>
    <submittedName>
        <fullName evidence="1">Uncharacterized protein</fullName>
    </submittedName>
</protein>
<keyword evidence="2" id="KW-1185">Reference proteome</keyword>
<proteinExistence type="predicted"/>
<dbReference type="EMBL" id="JBBMFN010000044">
    <property type="protein sequence ID" value="MEQ2467161.1"/>
    <property type="molecule type" value="Genomic_DNA"/>
</dbReference>
<name>A0ABV1F1D0_9BACI</name>
<reference evidence="1 2" key="1">
    <citation type="submission" date="2024-03" db="EMBL/GenBank/DDBJ databases">
        <title>Human intestinal bacterial collection.</title>
        <authorList>
            <person name="Pauvert C."/>
            <person name="Hitch T.C.A."/>
            <person name="Clavel T."/>
        </authorList>
    </citation>
    <scope>NUCLEOTIDE SEQUENCE [LARGE SCALE GENOMIC DNA]</scope>
    <source>
        <strain evidence="1 2">CLA-SR-H024</strain>
    </source>
</reference>
<evidence type="ECO:0000313" key="1">
    <source>
        <dbReference type="EMBL" id="MEQ2467161.1"/>
    </source>
</evidence>
<dbReference type="Proteomes" id="UP001465426">
    <property type="component" value="Unassembled WGS sequence"/>
</dbReference>
<organism evidence="1 2">
    <name type="scientific">Niallia hominis</name>
    <dbReference type="NCBI Taxonomy" id="3133173"/>
    <lineage>
        <taxon>Bacteria</taxon>
        <taxon>Bacillati</taxon>
        <taxon>Bacillota</taxon>
        <taxon>Bacilli</taxon>
        <taxon>Bacillales</taxon>
        <taxon>Bacillaceae</taxon>
        <taxon>Niallia</taxon>
    </lineage>
</organism>
<evidence type="ECO:0000313" key="2">
    <source>
        <dbReference type="Proteomes" id="UP001465426"/>
    </source>
</evidence>
<accession>A0ABV1F1D0</accession>
<gene>
    <name evidence="1" type="ORF">WMO63_16015</name>
</gene>
<sequence>MAIISLPLISGSSNFAVLLNGSDLMVNEIGAYQGSQRYSLSTDGYYGLVITADGKWSVKIEK</sequence>
<comment type="caution">
    <text evidence="1">The sequence shown here is derived from an EMBL/GenBank/DDBJ whole genome shotgun (WGS) entry which is preliminary data.</text>
</comment>